<organism evidence="1">
    <name type="scientific">Triticum aestivum</name>
    <name type="common">Wheat</name>
    <dbReference type="NCBI Taxonomy" id="4565"/>
    <lineage>
        <taxon>Eukaryota</taxon>
        <taxon>Viridiplantae</taxon>
        <taxon>Streptophyta</taxon>
        <taxon>Embryophyta</taxon>
        <taxon>Tracheophyta</taxon>
        <taxon>Spermatophyta</taxon>
        <taxon>Magnoliopsida</taxon>
        <taxon>Liliopsida</taxon>
        <taxon>Poales</taxon>
        <taxon>Poaceae</taxon>
        <taxon>BOP clade</taxon>
        <taxon>Pooideae</taxon>
        <taxon>Triticodae</taxon>
        <taxon>Triticeae</taxon>
        <taxon>Triticinae</taxon>
        <taxon>Triticum</taxon>
    </lineage>
</organism>
<protein>
    <submittedName>
        <fullName evidence="1">Uncharacterized protein</fullName>
    </submittedName>
</protein>
<proteinExistence type="predicted"/>
<sequence>MENRQNTGLKKRKLLGTVREQEPAIKEMCQALKEMESKLKNLRTTTTGSAASCSTRTGSLRRRGHLWLTGSVSFPKPRHF</sequence>
<accession>A0A077RWD7</accession>
<dbReference type="AlphaFoldDB" id="A0A077RWD7"/>
<name>A0A077RWD7_WHEAT</name>
<gene>
    <name evidence="1" type="ORF">TRAES_3BF029700010CFD_c1</name>
</gene>
<evidence type="ECO:0000313" key="1">
    <source>
        <dbReference type="EMBL" id="CDM82813.1"/>
    </source>
</evidence>
<reference evidence="1" key="1">
    <citation type="journal article" date="2014" name="Science">
        <title>Structural and functional partitioning of bread wheat chromosome 3B.</title>
        <authorList>
            <person name="Choulet F."/>
            <person name="Alberti A."/>
            <person name="Theil S."/>
            <person name="Glover N."/>
            <person name="Barbe V."/>
            <person name="Daron J."/>
            <person name="Pingault L."/>
            <person name="Sourdille P."/>
            <person name="Couloux A."/>
            <person name="Paux E."/>
            <person name="Leroy P."/>
            <person name="Mangenot S."/>
            <person name="Guilhot N."/>
            <person name="Le Gouis J."/>
            <person name="Balfourier F."/>
            <person name="Alaux M."/>
            <person name="Jamilloux V."/>
            <person name="Poulain J."/>
            <person name="Durand C."/>
            <person name="Bellec A."/>
            <person name="Gaspin C."/>
            <person name="Safar J."/>
            <person name="Dolezel J."/>
            <person name="Rogers J."/>
            <person name="Vandepoele K."/>
            <person name="Aury J.M."/>
            <person name="Mayer K."/>
            <person name="Berges H."/>
            <person name="Quesneville H."/>
            <person name="Wincker P."/>
            <person name="Feuillet C."/>
        </authorList>
    </citation>
    <scope>NUCLEOTIDE SEQUENCE</scope>
</reference>
<dbReference type="EMBL" id="HG670306">
    <property type="protein sequence ID" value="CDM82813.1"/>
    <property type="molecule type" value="Genomic_DNA"/>
</dbReference>
<dbReference type="HOGENOM" id="CLU_2594728_0_0_1"/>